<dbReference type="InterPro" id="IPR017441">
    <property type="entry name" value="Protein_kinase_ATP_BS"/>
</dbReference>
<accession>A0A7S8IEB2</accession>
<feature type="region of interest" description="Disordered" evidence="8">
    <location>
        <begin position="304"/>
        <end position="324"/>
    </location>
</feature>
<feature type="compositionally biased region" description="Low complexity" evidence="8">
    <location>
        <begin position="309"/>
        <end position="324"/>
    </location>
</feature>
<keyword evidence="6 7" id="KW-0067">ATP-binding</keyword>
<dbReference type="Pfam" id="PF00069">
    <property type="entry name" value="Pkinase"/>
    <property type="match status" value="1"/>
</dbReference>
<keyword evidence="9" id="KW-0472">Membrane</keyword>
<dbReference type="Proteomes" id="UP000594468">
    <property type="component" value="Chromosome"/>
</dbReference>
<dbReference type="PANTHER" id="PTHR43289">
    <property type="entry name" value="MITOGEN-ACTIVATED PROTEIN KINASE KINASE KINASE 20-RELATED"/>
    <property type="match status" value="1"/>
</dbReference>
<feature type="domain" description="Protein kinase" evidence="10">
    <location>
        <begin position="12"/>
        <end position="270"/>
    </location>
</feature>
<evidence type="ECO:0000256" key="7">
    <source>
        <dbReference type="PROSITE-ProRule" id="PRU10141"/>
    </source>
</evidence>
<keyword evidence="4 7" id="KW-0547">Nucleotide-binding</keyword>
<keyword evidence="9" id="KW-1133">Transmembrane helix</keyword>
<evidence type="ECO:0000256" key="2">
    <source>
        <dbReference type="ARBA" id="ARBA00022527"/>
    </source>
</evidence>
<dbReference type="KEGG" id="pmet:G4Y79_21660"/>
<dbReference type="InterPro" id="IPR008271">
    <property type="entry name" value="Ser/Thr_kinase_AS"/>
</dbReference>
<feature type="transmembrane region" description="Helical" evidence="9">
    <location>
        <begin position="336"/>
        <end position="358"/>
    </location>
</feature>
<keyword evidence="3" id="KW-0808">Transferase</keyword>
<dbReference type="SMART" id="SM00220">
    <property type="entry name" value="S_TKc"/>
    <property type="match status" value="1"/>
</dbReference>
<dbReference type="AlphaFoldDB" id="A0A7S8IEB2"/>
<evidence type="ECO:0000256" key="6">
    <source>
        <dbReference type="ARBA" id="ARBA00022840"/>
    </source>
</evidence>
<protein>
    <recommendedName>
        <fullName evidence="1">non-specific serine/threonine protein kinase</fullName>
        <ecNumber evidence="1">2.7.11.1</ecNumber>
    </recommendedName>
</protein>
<dbReference type="RefSeq" id="WP_195170328.1">
    <property type="nucleotide sequence ID" value="NZ_CP062983.1"/>
</dbReference>
<evidence type="ECO:0000313" key="11">
    <source>
        <dbReference type="EMBL" id="QPC82259.1"/>
    </source>
</evidence>
<feature type="binding site" evidence="7">
    <location>
        <position position="41"/>
    </location>
    <ligand>
        <name>ATP</name>
        <dbReference type="ChEBI" id="CHEBI:30616"/>
    </ligand>
</feature>
<dbReference type="Gene3D" id="1.10.510.10">
    <property type="entry name" value="Transferase(Phosphotransferase) domain 1"/>
    <property type="match status" value="1"/>
</dbReference>
<evidence type="ECO:0000256" key="4">
    <source>
        <dbReference type="ARBA" id="ARBA00022741"/>
    </source>
</evidence>
<keyword evidence="12" id="KW-1185">Reference proteome</keyword>
<dbReference type="PROSITE" id="PS00108">
    <property type="entry name" value="PROTEIN_KINASE_ST"/>
    <property type="match status" value="1"/>
</dbReference>
<keyword evidence="9" id="KW-0812">Transmembrane</keyword>
<evidence type="ECO:0000256" key="9">
    <source>
        <dbReference type="SAM" id="Phobius"/>
    </source>
</evidence>
<dbReference type="CDD" id="cd14014">
    <property type="entry name" value="STKc_PknB_like"/>
    <property type="match status" value="1"/>
</dbReference>
<dbReference type="PROSITE" id="PS00107">
    <property type="entry name" value="PROTEIN_KINASE_ATP"/>
    <property type="match status" value="1"/>
</dbReference>
<dbReference type="PROSITE" id="PS50011">
    <property type="entry name" value="PROTEIN_KINASE_DOM"/>
    <property type="match status" value="1"/>
</dbReference>
<keyword evidence="5 11" id="KW-0418">Kinase</keyword>
<dbReference type="FunFam" id="1.10.510.10:FF:000021">
    <property type="entry name" value="Serine/threonine protein kinase"/>
    <property type="match status" value="1"/>
</dbReference>
<evidence type="ECO:0000256" key="5">
    <source>
        <dbReference type="ARBA" id="ARBA00022777"/>
    </source>
</evidence>
<organism evidence="11 12">
    <name type="scientific">Phototrophicus methaneseepsis</name>
    <dbReference type="NCBI Taxonomy" id="2710758"/>
    <lineage>
        <taxon>Bacteria</taxon>
        <taxon>Bacillati</taxon>
        <taxon>Chloroflexota</taxon>
        <taxon>Candidatus Thermofontia</taxon>
        <taxon>Phototrophicales</taxon>
        <taxon>Phototrophicaceae</taxon>
        <taxon>Phototrophicus</taxon>
    </lineage>
</organism>
<dbReference type="InterPro" id="IPR011009">
    <property type="entry name" value="Kinase-like_dom_sf"/>
</dbReference>
<dbReference type="Gene3D" id="3.30.200.20">
    <property type="entry name" value="Phosphorylase Kinase, domain 1"/>
    <property type="match status" value="1"/>
</dbReference>
<dbReference type="PANTHER" id="PTHR43289:SF6">
    <property type="entry name" value="SERINE_THREONINE-PROTEIN KINASE NEKL-3"/>
    <property type="match status" value="1"/>
</dbReference>
<sequence length="707" mass="75768">MSSLIGRTLGQYEITDILGKGGMSTVYTGYQPSIGRNVAIKVLPPHPGLDERFIERFELEAKTIGSLQNPHILPLYDYGKTEDGILYLVMAYVDSGTLAEEIERGPIPLKRIEHVVRQIAGALDYAHRRGIIHRDIKPSNILLDSDGNALLADFGIVKMLSNTATGITGTAVLGTPAYMSPEQAHGIEVDARSDIYALAVMVYEMLTGKQPFQADTPMQIILRHVNDPVPDLRLINSELPSEINTVIQRAMAKDPNERYSSVIDFAEALTNAIHQRDESRQVARESAPLQRRSIDNAPTEILSPATEIGGNVPTNPTPTGSTTQPQTVVIRESTNVFAILGGFGVIALAIVVVAVLLLNNMNNAAPPATQPATDVAVIPSEQPESTPEDVVTSNLPNLGRLRFGNASGLGDSLSLSVQNVSPATGGQTYGVWLLNTETDDILRIGELRTDASGFGVLAYTAEDGTMLPALYNALRITLEDDMEDMPQGEVMYSASAPIEVSHALQSIFVTDERGICDSDTECASLLDSALMEAAFAEQHSGLAAGSTTPGSMTPHAEHTINILSGTMQDHNGDGQAQNPGRGFGVYPALDLMEEAINNALDADAGNVDLQTNAESIRVCLLNVREWADEIVDIETGMLTVETDEDVQAVAGDAARAEQLAGHIITGFDANQNGRIEPFEGECGLDQISDYGVEFGNLSLREGNADAQ</sequence>
<evidence type="ECO:0000259" key="10">
    <source>
        <dbReference type="PROSITE" id="PS50011"/>
    </source>
</evidence>
<keyword evidence="2" id="KW-0723">Serine/threonine-protein kinase</keyword>
<reference evidence="11 12" key="1">
    <citation type="submission" date="2020-02" db="EMBL/GenBank/DDBJ databases">
        <authorList>
            <person name="Zheng R.K."/>
            <person name="Sun C.M."/>
        </authorList>
    </citation>
    <scope>NUCLEOTIDE SEQUENCE [LARGE SCALE GENOMIC DNA]</scope>
    <source>
        <strain evidence="12">rifampicinis</strain>
    </source>
</reference>
<evidence type="ECO:0000256" key="3">
    <source>
        <dbReference type="ARBA" id="ARBA00022679"/>
    </source>
</evidence>
<dbReference type="SUPFAM" id="SSF56112">
    <property type="entry name" value="Protein kinase-like (PK-like)"/>
    <property type="match status" value="1"/>
</dbReference>
<evidence type="ECO:0000256" key="1">
    <source>
        <dbReference type="ARBA" id="ARBA00012513"/>
    </source>
</evidence>
<evidence type="ECO:0000256" key="8">
    <source>
        <dbReference type="SAM" id="MobiDB-lite"/>
    </source>
</evidence>
<dbReference type="EC" id="2.7.11.1" evidence="1"/>
<dbReference type="InterPro" id="IPR000719">
    <property type="entry name" value="Prot_kinase_dom"/>
</dbReference>
<gene>
    <name evidence="11" type="ORF">G4Y79_21660</name>
</gene>
<evidence type="ECO:0000313" key="12">
    <source>
        <dbReference type="Proteomes" id="UP000594468"/>
    </source>
</evidence>
<dbReference type="GO" id="GO:0004674">
    <property type="term" value="F:protein serine/threonine kinase activity"/>
    <property type="evidence" value="ECO:0007669"/>
    <property type="project" value="UniProtKB-KW"/>
</dbReference>
<dbReference type="GO" id="GO:0005524">
    <property type="term" value="F:ATP binding"/>
    <property type="evidence" value="ECO:0007669"/>
    <property type="project" value="UniProtKB-UniRule"/>
</dbReference>
<name>A0A7S8IEB2_9CHLR</name>
<proteinExistence type="predicted"/>
<dbReference type="EMBL" id="CP062983">
    <property type="protein sequence ID" value="QPC82259.1"/>
    <property type="molecule type" value="Genomic_DNA"/>
</dbReference>